<dbReference type="InterPro" id="IPR036410">
    <property type="entry name" value="HSP_DnaJ_Cys-rich_dom_sf"/>
</dbReference>
<dbReference type="Proteomes" id="UP000555564">
    <property type="component" value="Unassembled WGS sequence"/>
</dbReference>
<proteinExistence type="predicted"/>
<dbReference type="AlphaFoldDB" id="A0A7X0M6U4"/>
<dbReference type="RefSeq" id="WP_184979298.1">
    <property type="nucleotide sequence ID" value="NZ_BAAALO010000012.1"/>
</dbReference>
<name>A0A7X0M6U4_9ACTN</name>
<sequence>MNVGIAGLGTGLWHALRERAVTRHWELSDALFAEIDGFAWVQGWAIGRRRTRHTYRDPRFDRVLACRSCAGDGAVDGRACRVCEGAGLINFVEPPRRRR</sequence>
<gene>
    <name evidence="1" type="ORF">BJ992_001637</name>
</gene>
<organism evidence="1 2">
    <name type="scientific">Sphaerisporangium rubeum</name>
    <dbReference type="NCBI Taxonomy" id="321317"/>
    <lineage>
        <taxon>Bacteria</taxon>
        <taxon>Bacillati</taxon>
        <taxon>Actinomycetota</taxon>
        <taxon>Actinomycetes</taxon>
        <taxon>Streptosporangiales</taxon>
        <taxon>Streptosporangiaceae</taxon>
        <taxon>Sphaerisporangium</taxon>
    </lineage>
</organism>
<comment type="caution">
    <text evidence="1">The sequence shown here is derived from an EMBL/GenBank/DDBJ whole genome shotgun (WGS) entry which is preliminary data.</text>
</comment>
<dbReference type="SUPFAM" id="SSF57938">
    <property type="entry name" value="DnaJ/Hsp40 cysteine-rich domain"/>
    <property type="match status" value="1"/>
</dbReference>
<evidence type="ECO:0000313" key="1">
    <source>
        <dbReference type="EMBL" id="MBB6472206.1"/>
    </source>
</evidence>
<evidence type="ECO:0000313" key="2">
    <source>
        <dbReference type="Proteomes" id="UP000555564"/>
    </source>
</evidence>
<dbReference type="Gene3D" id="6.20.20.10">
    <property type="match status" value="1"/>
</dbReference>
<protein>
    <submittedName>
        <fullName evidence="1">Uncharacterized protein</fullName>
    </submittedName>
</protein>
<keyword evidence="2" id="KW-1185">Reference proteome</keyword>
<reference evidence="1 2" key="1">
    <citation type="submission" date="2020-08" db="EMBL/GenBank/DDBJ databases">
        <title>Sequencing the genomes of 1000 actinobacteria strains.</title>
        <authorList>
            <person name="Klenk H.-P."/>
        </authorList>
    </citation>
    <scope>NUCLEOTIDE SEQUENCE [LARGE SCALE GENOMIC DNA]</scope>
    <source>
        <strain evidence="1 2">DSM 44936</strain>
    </source>
</reference>
<accession>A0A7X0M6U4</accession>
<dbReference type="EMBL" id="JACHIU010000001">
    <property type="protein sequence ID" value="MBB6472206.1"/>
    <property type="molecule type" value="Genomic_DNA"/>
</dbReference>